<dbReference type="EMBL" id="HACG01024778">
    <property type="protein sequence ID" value="CEK71643.1"/>
    <property type="molecule type" value="Transcribed_RNA"/>
</dbReference>
<gene>
    <name evidence="1" type="primary">ORF79259</name>
</gene>
<reference evidence="1" key="1">
    <citation type="submission" date="2014-12" db="EMBL/GenBank/DDBJ databases">
        <title>Insight into the proteome of Arion vulgaris.</title>
        <authorList>
            <person name="Aradska J."/>
            <person name="Bulat T."/>
            <person name="Smidak R."/>
            <person name="Sarate P."/>
            <person name="Gangsoo J."/>
            <person name="Sialana F."/>
            <person name="Bilban M."/>
            <person name="Lubec G."/>
        </authorList>
    </citation>
    <scope>NUCLEOTIDE SEQUENCE</scope>
    <source>
        <tissue evidence="1">Skin</tissue>
    </source>
</reference>
<protein>
    <submittedName>
        <fullName evidence="1">Uncharacterized protein</fullName>
    </submittedName>
</protein>
<evidence type="ECO:0000313" key="1">
    <source>
        <dbReference type="EMBL" id="CEK71643.1"/>
    </source>
</evidence>
<name>A0A0B6ZSV0_9EUPU</name>
<accession>A0A0B6ZSV0</accession>
<organism evidence="1">
    <name type="scientific">Arion vulgaris</name>
    <dbReference type="NCBI Taxonomy" id="1028688"/>
    <lineage>
        <taxon>Eukaryota</taxon>
        <taxon>Metazoa</taxon>
        <taxon>Spiralia</taxon>
        <taxon>Lophotrochozoa</taxon>
        <taxon>Mollusca</taxon>
        <taxon>Gastropoda</taxon>
        <taxon>Heterobranchia</taxon>
        <taxon>Euthyneura</taxon>
        <taxon>Panpulmonata</taxon>
        <taxon>Eupulmonata</taxon>
        <taxon>Stylommatophora</taxon>
        <taxon>Helicina</taxon>
        <taxon>Arionoidea</taxon>
        <taxon>Arionidae</taxon>
        <taxon>Arion</taxon>
    </lineage>
</organism>
<sequence length="84" mass="9680">MSLLKGKTMAPLPPTKQLVTLASTKQLVMLASTKLMDLQEPNRLLAALKTTTHLVLLDFDFFKRCNNFLATDWCYFLIFRFIKI</sequence>
<proteinExistence type="predicted"/>
<dbReference type="AlphaFoldDB" id="A0A0B6ZSV0"/>